<gene>
    <name evidence="1" type="ORF">C484_08223</name>
</gene>
<protein>
    <submittedName>
        <fullName evidence="1">ISH11-type transposase ISHwa14</fullName>
    </submittedName>
</protein>
<evidence type="ECO:0000313" key="1">
    <source>
        <dbReference type="EMBL" id="ELY92801.1"/>
    </source>
</evidence>
<dbReference type="AlphaFoldDB" id="M0A3A3"/>
<sequence length="97" mass="11156">MASVDEFLNAAATETVSLFEHLEFGFLLEYDVFVPSKRGRTRVHKPPDLFRGFLHCYYKNIYGTRPVTRELQHALVWYYCGLTKTAPTIFLTGTTSC</sequence>
<evidence type="ECO:0000313" key="2">
    <source>
        <dbReference type="Proteomes" id="UP000011648"/>
    </source>
</evidence>
<reference evidence="1 2" key="1">
    <citation type="journal article" date="2014" name="PLoS Genet.">
        <title>Phylogenetically driven sequencing of extremely halophilic archaea reveals strategies for static and dynamic osmo-response.</title>
        <authorList>
            <person name="Becker E.A."/>
            <person name="Seitzer P.M."/>
            <person name="Tritt A."/>
            <person name="Larsen D."/>
            <person name="Krusor M."/>
            <person name="Yao A.I."/>
            <person name="Wu D."/>
            <person name="Madern D."/>
            <person name="Eisen J.A."/>
            <person name="Darling A.E."/>
            <person name="Facciotti M.T."/>
        </authorList>
    </citation>
    <scope>NUCLEOTIDE SEQUENCE [LARGE SCALE GENOMIC DNA]</scope>
    <source>
        <strain evidence="1 2">DSM 12281</strain>
    </source>
</reference>
<keyword evidence="2" id="KW-1185">Reference proteome</keyword>
<proteinExistence type="predicted"/>
<dbReference type="EMBL" id="AOIL01000027">
    <property type="protein sequence ID" value="ELY92801.1"/>
    <property type="molecule type" value="Genomic_DNA"/>
</dbReference>
<dbReference type="Proteomes" id="UP000011648">
    <property type="component" value="Unassembled WGS sequence"/>
</dbReference>
<name>M0A3A3_9EURY</name>
<organism evidence="1 2">
    <name type="scientific">Natrialba taiwanensis DSM 12281</name>
    <dbReference type="NCBI Taxonomy" id="1230458"/>
    <lineage>
        <taxon>Archaea</taxon>
        <taxon>Methanobacteriati</taxon>
        <taxon>Methanobacteriota</taxon>
        <taxon>Stenosarchaea group</taxon>
        <taxon>Halobacteria</taxon>
        <taxon>Halobacteriales</taxon>
        <taxon>Natrialbaceae</taxon>
        <taxon>Natrialba</taxon>
    </lineage>
</organism>
<accession>M0A3A3</accession>
<comment type="caution">
    <text evidence="1">The sequence shown here is derived from an EMBL/GenBank/DDBJ whole genome shotgun (WGS) entry which is preliminary data.</text>
</comment>
<dbReference type="PATRIC" id="fig|1230458.4.peg.1634"/>